<reference evidence="1 2" key="1">
    <citation type="submission" date="2023-03" db="EMBL/GenBank/DDBJ databases">
        <title>Description of Hydrogenimonas sp. ISO32.</title>
        <authorList>
            <person name="Mino S."/>
            <person name="Fukazawa S."/>
            <person name="Sawabe T."/>
        </authorList>
    </citation>
    <scope>NUCLEOTIDE SEQUENCE [LARGE SCALE GENOMIC DNA]</scope>
    <source>
        <strain evidence="1 2">ISO32</strain>
    </source>
</reference>
<gene>
    <name evidence="1" type="ORF">HCR_02940</name>
</gene>
<keyword evidence="2" id="KW-1185">Reference proteome</keyword>
<sequence length="71" mass="8071">MNIKACLNDYIKELEAEAMKIIGNPSTDKRTKNLAMKPLTSKKQIIRNTIDALDLVDRVHQEEMDKAKTGK</sequence>
<evidence type="ECO:0000313" key="2">
    <source>
        <dbReference type="Proteomes" id="UP001321445"/>
    </source>
</evidence>
<dbReference type="RefSeq" id="WP_286337197.1">
    <property type="nucleotide sequence ID" value="NZ_AP027370.1"/>
</dbReference>
<dbReference type="Proteomes" id="UP001321445">
    <property type="component" value="Chromosome"/>
</dbReference>
<protein>
    <submittedName>
        <fullName evidence="1">Uncharacterized protein</fullName>
    </submittedName>
</protein>
<proteinExistence type="predicted"/>
<name>A0ABN6WSN9_9BACT</name>
<accession>A0ABN6WSN9</accession>
<organism evidence="1 2">
    <name type="scientific">Hydrogenimonas cancrithermarum</name>
    <dbReference type="NCBI Taxonomy" id="2993563"/>
    <lineage>
        <taxon>Bacteria</taxon>
        <taxon>Pseudomonadati</taxon>
        <taxon>Campylobacterota</taxon>
        <taxon>Epsilonproteobacteria</taxon>
        <taxon>Campylobacterales</taxon>
        <taxon>Hydrogenimonadaceae</taxon>
        <taxon>Hydrogenimonas</taxon>
    </lineage>
</organism>
<dbReference type="EMBL" id="AP027370">
    <property type="protein sequence ID" value="BDY11982.1"/>
    <property type="molecule type" value="Genomic_DNA"/>
</dbReference>
<evidence type="ECO:0000313" key="1">
    <source>
        <dbReference type="EMBL" id="BDY11982.1"/>
    </source>
</evidence>